<dbReference type="SUPFAM" id="SSF82199">
    <property type="entry name" value="SET domain"/>
    <property type="match status" value="1"/>
</dbReference>
<dbReference type="Proteomes" id="UP000011087">
    <property type="component" value="Unassembled WGS sequence"/>
</dbReference>
<dbReference type="PaxDb" id="55529-EKX36908"/>
<keyword evidence="3" id="KW-0489">Methyltransferase</keyword>
<comment type="subcellular location">
    <subcellularLocation>
        <location evidence="1">Nucleus</location>
    </subcellularLocation>
</comment>
<dbReference type="InterPro" id="IPR001214">
    <property type="entry name" value="SET_dom"/>
</dbReference>
<dbReference type="EnsemblProtists" id="EKX36908">
    <property type="protein sequence ID" value="EKX36908"/>
    <property type="gene ID" value="GUITHDRAFT_78620"/>
</dbReference>
<dbReference type="GO" id="GO:0140999">
    <property type="term" value="F:histone H3K4 trimethyltransferase activity"/>
    <property type="evidence" value="ECO:0007669"/>
    <property type="project" value="UniProtKB-EC"/>
</dbReference>
<keyword evidence="13" id="KW-1185">Reference proteome</keyword>
<dbReference type="OMA" id="ACKANCE"/>
<evidence type="ECO:0000313" key="13">
    <source>
        <dbReference type="Proteomes" id="UP000011087"/>
    </source>
</evidence>
<evidence type="ECO:0000256" key="3">
    <source>
        <dbReference type="ARBA" id="ARBA00022603"/>
    </source>
</evidence>
<sequence>MYQVHGKQGSSWERANRRATRKQATVTSSISSDAFRFDQLKSRVKRLSFRKSAIHGWGLYADEVIEPEEMVIEYKGEEKMYERSGMGSSYMFRVSKSQVIDATHCGSRARYINHSCEPNCYTRIIHVGGKPKV</sequence>
<dbReference type="RefSeq" id="XP_005823888.1">
    <property type="nucleotide sequence ID" value="XM_005823831.1"/>
</dbReference>
<dbReference type="AlphaFoldDB" id="L1IKX7"/>
<dbReference type="HOGENOM" id="CLU_1912191_0_0_1"/>
<dbReference type="EC" id="2.1.1.354" evidence="2"/>
<organism evidence="11">
    <name type="scientific">Guillardia theta (strain CCMP2712)</name>
    <name type="common">Cryptophyte</name>
    <dbReference type="NCBI Taxonomy" id="905079"/>
    <lineage>
        <taxon>Eukaryota</taxon>
        <taxon>Cryptophyceae</taxon>
        <taxon>Pyrenomonadales</taxon>
        <taxon>Geminigeraceae</taxon>
        <taxon>Guillardia</taxon>
    </lineage>
</organism>
<evidence type="ECO:0000256" key="5">
    <source>
        <dbReference type="ARBA" id="ARBA00022691"/>
    </source>
</evidence>
<evidence type="ECO:0000256" key="9">
    <source>
        <dbReference type="SAM" id="MobiDB-lite"/>
    </source>
</evidence>
<dbReference type="Pfam" id="PF00856">
    <property type="entry name" value="SET"/>
    <property type="match status" value="1"/>
</dbReference>
<accession>L1IKX7</accession>
<reference evidence="12" key="3">
    <citation type="submission" date="2015-06" db="UniProtKB">
        <authorList>
            <consortium name="EnsemblProtists"/>
        </authorList>
    </citation>
    <scope>IDENTIFICATION</scope>
</reference>
<feature type="region of interest" description="Disordered" evidence="9">
    <location>
        <begin position="1"/>
        <end position="23"/>
    </location>
</feature>
<reference evidence="11 13" key="1">
    <citation type="journal article" date="2012" name="Nature">
        <title>Algal genomes reveal evolutionary mosaicism and the fate of nucleomorphs.</title>
        <authorList>
            <consortium name="DOE Joint Genome Institute"/>
            <person name="Curtis B.A."/>
            <person name="Tanifuji G."/>
            <person name="Burki F."/>
            <person name="Gruber A."/>
            <person name="Irimia M."/>
            <person name="Maruyama S."/>
            <person name="Arias M.C."/>
            <person name="Ball S.G."/>
            <person name="Gile G.H."/>
            <person name="Hirakawa Y."/>
            <person name="Hopkins J.F."/>
            <person name="Kuo A."/>
            <person name="Rensing S.A."/>
            <person name="Schmutz J."/>
            <person name="Symeonidi A."/>
            <person name="Elias M."/>
            <person name="Eveleigh R.J."/>
            <person name="Herman E.K."/>
            <person name="Klute M.J."/>
            <person name="Nakayama T."/>
            <person name="Obornik M."/>
            <person name="Reyes-Prieto A."/>
            <person name="Armbrust E.V."/>
            <person name="Aves S.J."/>
            <person name="Beiko R.G."/>
            <person name="Coutinho P."/>
            <person name="Dacks J.B."/>
            <person name="Durnford D.G."/>
            <person name="Fast N.M."/>
            <person name="Green B.R."/>
            <person name="Grisdale C.J."/>
            <person name="Hempel F."/>
            <person name="Henrissat B."/>
            <person name="Hoppner M.P."/>
            <person name="Ishida K."/>
            <person name="Kim E."/>
            <person name="Koreny L."/>
            <person name="Kroth P.G."/>
            <person name="Liu Y."/>
            <person name="Malik S.B."/>
            <person name="Maier U.G."/>
            <person name="McRose D."/>
            <person name="Mock T."/>
            <person name="Neilson J.A."/>
            <person name="Onodera N.T."/>
            <person name="Poole A.M."/>
            <person name="Pritham E.J."/>
            <person name="Richards T.A."/>
            <person name="Rocap G."/>
            <person name="Roy S.W."/>
            <person name="Sarai C."/>
            <person name="Schaack S."/>
            <person name="Shirato S."/>
            <person name="Slamovits C.H."/>
            <person name="Spencer D.F."/>
            <person name="Suzuki S."/>
            <person name="Worden A.Z."/>
            <person name="Zauner S."/>
            <person name="Barry K."/>
            <person name="Bell C."/>
            <person name="Bharti A.K."/>
            <person name="Crow J.A."/>
            <person name="Grimwood J."/>
            <person name="Kramer R."/>
            <person name="Lindquist E."/>
            <person name="Lucas S."/>
            <person name="Salamov A."/>
            <person name="McFadden G.I."/>
            <person name="Lane C.E."/>
            <person name="Keeling P.J."/>
            <person name="Gray M.W."/>
            <person name="Grigoriev I.V."/>
            <person name="Archibald J.M."/>
        </authorList>
    </citation>
    <scope>NUCLEOTIDE SEQUENCE</scope>
    <source>
        <strain evidence="11 13">CCMP2712</strain>
    </source>
</reference>
<comment type="catalytic activity">
    <reaction evidence="8">
        <text>L-lysyl(4)-[histone H3] + 3 S-adenosyl-L-methionine = N(6),N(6),N(6)-trimethyl-L-lysyl(4)-[histone H3] + 3 S-adenosyl-L-homocysteine + 3 H(+)</text>
        <dbReference type="Rhea" id="RHEA:60260"/>
        <dbReference type="Rhea" id="RHEA-COMP:15537"/>
        <dbReference type="Rhea" id="RHEA-COMP:15547"/>
        <dbReference type="ChEBI" id="CHEBI:15378"/>
        <dbReference type="ChEBI" id="CHEBI:29969"/>
        <dbReference type="ChEBI" id="CHEBI:57856"/>
        <dbReference type="ChEBI" id="CHEBI:59789"/>
        <dbReference type="ChEBI" id="CHEBI:61961"/>
        <dbReference type="EC" id="2.1.1.354"/>
    </reaction>
</comment>
<feature type="non-terminal residue" evidence="11">
    <location>
        <position position="1"/>
    </location>
</feature>
<keyword evidence="6" id="KW-0156">Chromatin regulator</keyword>
<name>L1IKX7_GUITC</name>
<evidence type="ECO:0000256" key="4">
    <source>
        <dbReference type="ARBA" id="ARBA00022679"/>
    </source>
</evidence>
<gene>
    <name evidence="11" type="ORF">GUITHDRAFT_78620</name>
</gene>
<dbReference type="KEGG" id="gtt:GUITHDRAFT_78620"/>
<dbReference type="OrthoDB" id="308383at2759"/>
<keyword evidence="4" id="KW-0808">Transferase</keyword>
<dbReference type="GO" id="GO:0032259">
    <property type="term" value="P:methylation"/>
    <property type="evidence" value="ECO:0007669"/>
    <property type="project" value="UniProtKB-KW"/>
</dbReference>
<evidence type="ECO:0000313" key="12">
    <source>
        <dbReference type="EnsemblProtists" id="EKX36908"/>
    </source>
</evidence>
<evidence type="ECO:0000256" key="7">
    <source>
        <dbReference type="ARBA" id="ARBA00023242"/>
    </source>
</evidence>
<dbReference type="InterPro" id="IPR044570">
    <property type="entry name" value="Set1-like"/>
</dbReference>
<dbReference type="PROSITE" id="PS50280">
    <property type="entry name" value="SET"/>
    <property type="match status" value="1"/>
</dbReference>
<dbReference type="InterPro" id="IPR046341">
    <property type="entry name" value="SET_dom_sf"/>
</dbReference>
<dbReference type="PANTHER" id="PTHR45814">
    <property type="entry name" value="HISTONE-LYSINE N-METHYLTRANSFERASE SETD1"/>
    <property type="match status" value="1"/>
</dbReference>
<keyword evidence="5" id="KW-0949">S-adenosyl-L-methionine</keyword>
<dbReference type="EMBL" id="JH993066">
    <property type="protein sequence ID" value="EKX36908.1"/>
    <property type="molecule type" value="Genomic_DNA"/>
</dbReference>
<dbReference type="STRING" id="905079.L1IKX7"/>
<protein>
    <recommendedName>
        <fullName evidence="2">[histone H3]-lysine(4) N-trimethyltransferase</fullName>
        <ecNumber evidence="2">2.1.1.354</ecNumber>
    </recommendedName>
</protein>
<dbReference type="GeneID" id="17293661"/>
<dbReference type="PANTHER" id="PTHR45814:SF2">
    <property type="entry name" value="HISTONE-LYSINE N-METHYLTRANSFERASE SETD1"/>
    <property type="match status" value="1"/>
</dbReference>
<evidence type="ECO:0000259" key="10">
    <source>
        <dbReference type="PROSITE" id="PS50280"/>
    </source>
</evidence>
<evidence type="ECO:0000256" key="6">
    <source>
        <dbReference type="ARBA" id="ARBA00022853"/>
    </source>
</evidence>
<evidence type="ECO:0000256" key="8">
    <source>
        <dbReference type="ARBA" id="ARBA00047571"/>
    </source>
</evidence>
<dbReference type="eggNOG" id="KOG1080">
    <property type="taxonomic scope" value="Eukaryota"/>
</dbReference>
<dbReference type="GO" id="GO:0048188">
    <property type="term" value="C:Set1C/COMPASS complex"/>
    <property type="evidence" value="ECO:0007669"/>
    <property type="project" value="TreeGrafter"/>
</dbReference>
<proteinExistence type="predicted"/>
<feature type="domain" description="SET" evidence="10">
    <location>
        <begin position="45"/>
        <end position="133"/>
    </location>
</feature>
<dbReference type="SMART" id="SM00317">
    <property type="entry name" value="SET"/>
    <property type="match status" value="1"/>
</dbReference>
<dbReference type="Gene3D" id="2.170.270.10">
    <property type="entry name" value="SET domain"/>
    <property type="match status" value="1"/>
</dbReference>
<reference evidence="13" key="2">
    <citation type="submission" date="2012-11" db="EMBL/GenBank/DDBJ databases">
        <authorList>
            <person name="Kuo A."/>
            <person name="Curtis B.A."/>
            <person name="Tanifuji G."/>
            <person name="Burki F."/>
            <person name="Gruber A."/>
            <person name="Irimia M."/>
            <person name="Maruyama S."/>
            <person name="Arias M.C."/>
            <person name="Ball S.G."/>
            <person name="Gile G.H."/>
            <person name="Hirakawa Y."/>
            <person name="Hopkins J.F."/>
            <person name="Rensing S.A."/>
            <person name="Schmutz J."/>
            <person name="Symeonidi A."/>
            <person name="Elias M."/>
            <person name="Eveleigh R.J."/>
            <person name="Herman E.K."/>
            <person name="Klute M.J."/>
            <person name="Nakayama T."/>
            <person name="Obornik M."/>
            <person name="Reyes-Prieto A."/>
            <person name="Armbrust E.V."/>
            <person name="Aves S.J."/>
            <person name="Beiko R.G."/>
            <person name="Coutinho P."/>
            <person name="Dacks J.B."/>
            <person name="Durnford D.G."/>
            <person name="Fast N.M."/>
            <person name="Green B.R."/>
            <person name="Grisdale C."/>
            <person name="Hempe F."/>
            <person name="Henrissat B."/>
            <person name="Hoppner M.P."/>
            <person name="Ishida K.-I."/>
            <person name="Kim E."/>
            <person name="Koreny L."/>
            <person name="Kroth P.G."/>
            <person name="Liu Y."/>
            <person name="Malik S.-B."/>
            <person name="Maier U.G."/>
            <person name="McRose D."/>
            <person name="Mock T."/>
            <person name="Neilson J.A."/>
            <person name="Onodera N.T."/>
            <person name="Poole A.M."/>
            <person name="Pritham E.J."/>
            <person name="Richards T.A."/>
            <person name="Rocap G."/>
            <person name="Roy S.W."/>
            <person name="Sarai C."/>
            <person name="Schaack S."/>
            <person name="Shirato S."/>
            <person name="Slamovits C.H."/>
            <person name="Spencer D.F."/>
            <person name="Suzuki S."/>
            <person name="Worden A.Z."/>
            <person name="Zauner S."/>
            <person name="Barry K."/>
            <person name="Bell C."/>
            <person name="Bharti A.K."/>
            <person name="Crow J.A."/>
            <person name="Grimwood J."/>
            <person name="Kramer R."/>
            <person name="Lindquist E."/>
            <person name="Lucas S."/>
            <person name="Salamov A."/>
            <person name="McFadden G.I."/>
            <person name="Lane C.E."/>
            <person name="Keeling P.J."/>
            <person name="Gray M.W."/>
            <person name="Grigoriev I.V."/>
            <person name="Archibald J.M."/>
        </authorList>
    </citation>
    <scope>NUCLEOTIDE SEQUENCE</scope>
    <source>
        <strain evidence="13">CCMP2712</strain>
    </source>
</reference>
<evidence type="ECO:0000256" key="1">
    <source>
        <dbReference type="ARBA" id="ARBA00004123"/>
    </source>
</evidence>
<keyword evidence="7" id="KW-0539">Nucleus</keyword>
<evidence type="ECO:0000256" key="2">
    <source>
        <dbReference type="ARBA" id="ARBA00012182"/>
    </source>
</evidence>
<evidence type="ECO:0000313" key="11">
    <source>
        <dbReference type="EMBL" id="EKX36908.1"/>
    </source>
</evidence>